<comment type="similarity">
    <text evidence="2">Belongs to the bacterial secretin family. GSP D subfamily.</text>
</comment>
<keyword evidence="3 10" id="KW-0813">Transport</keyword>
<dbReference type="InterPro" id="IPR013356">
    <property type="entry name" value="T2SS_GspD"/>
</dbReference>
<dbReference type="PANTHER" id="PTHR30332">
    <property type="entry name" value="PROBABLE GENERAL SECRETION PATHWAY PROTEIN D"/>
    <property type="match status" value="1"/>
</dbReference>
<dbReference type="GO" id="GO:0015627">
    <property type="term" value="C:type II protein secretion system complex"/>
    <property type="evidence" value="ECO:0007669"/>
    <property type="project" value="InterPro"/>
</dbReference>
<evidence type="ECO:0000259" key="13">
    <source>
        <dbReference type="Pfam" id="PF03958"/>
    </source>
</evidence>
<dbReference type="InterPro" id="IPR050810">
    <property type="entry name" value="Bact_Secretion_Sys_Channel"/>
</dbReference>
<comment type="subcellular location">
    <subcellularLocation>
        <location evidence="1 10">Cell outer membrane</location>
    </subcellularLocation>
</comment>
<keyword evidence="5" id="KW-0812">Transmembrane</keyword>
<dbReference type="InterPro" id="IPR005644">
    <property type="entry name" value="NolW-like"/>
</dbReference>
<evidence type="ECO:0000313" key="15">
    <source>
        <dbReference type="EMBL" id="MBS7458921.1"/>
    </source>
</evidence>
<dbReference type="NCBIfam" id="TIGR02517">
    <property type="entry name" value="type_II_gspD"/>
    <property type="match status" value="1"/>
</dbReference>
<evidence type="ECO:0000256" key="7">
    <source>
        <dbReference type="ARBA" id="ARBA00022927"/>
    </source>
</evidence>
<dbReference type="GO" id="GO:0009279">
    <property type="term" value="C:cell outer membrane"/>
    <property type="evidence" value="ECO:0007669"/>
    <property type="project" value="UniProtKB-SubCell"/>
</dbReference>
<dbReference type="InterPro" id="IPR038591">
    <property type="entry name" value="NolW-like_sf"/>
</dbReference>
<dbReference type="PANTHER" id="PTHR30332:SF24">
    <property type="entry name" value="SECRETIN GSPD-RELATED"/>
    <property type="match status" value="1"/>
</dbReference>
<dbReference type="AlphaFoldDB" id="A0AAP2CDJ5"/>
<evidence type="ECO:0000256" key="1">
    <source>
        <dbReference type="ARBA" id="ARBA00004442"/>
    </source>
</evidence>
<feature type="domain" description="GspD-like N0" evidence="14">
    <location>
        <begin position="32"/>
        <end position="102"/>
    </location>
</feature>
<gene>
    <name evidence="15" type="primary">gspD</name>
    <name evidence="15" type="ORF">KB893_017450</name>
</gene>
<organism evidence="15 16">
    <name type="scientific">Coralloluteibacterium stylophorae</name>
    <dbReference type="NCBI Taxonomy" id="1776034"/>
    <lineage>
        <taxon>Bacteria</taxon>
        <taxon>Pseudomonadati</taxon>
        <taxon>Pseudomonadota</taxon>
        <taxon>Gammaproteobacteria</taxon>
        <taxon>Lysobacterales</taxon>
        <taxon>Lysobacteraceae</taxon>
        <taxon>Coralloluteibacterium</taxon>
    </lineage>
</organism>
<evidence type="ECO:0000256" key="5">
    <source>
        <dbReference type="ARBA" id="ARBA00022692"/>
    </source>
</evidence>
<keyword evidence="4" id="KW-1134">Transmembrane beta strand</keyword>
<keyword evidence="8" id="KW-0472">Membrane</keyword>
<evidence type="ECO:0000256" key="6">
    <source>
        <dbReference type="ARBA" id="ARBA00022729"/>
    </source>
</evidence>
<accession>A0AAP2CDJ5</accession>
<dbReference type="InterPro" id="IPR004846">
    <property type="entry name" value="T2SS/T3SS_dom"/>
</dbReference>
<keyword evidence="7" id="KW-0653">Protein transport</keyword>
<keyword evidence="6 11" id="KW-0732">Signal</keyword>
<sequence>MNTFRPAWCLALVLAAPALVHAQATDSAPQALNLQNADIRAFIQDVARATGTTFIVDPRVEGTVTLTSQQDLPPRELLAVLLATLRANGLVAVPVDGGAYRVVPEEGAAQQPGSGASGFRTEVFNLSQVDARGAAESLKPLIGRGGVVVATGANGLLVADYADNIERIRRLIAQVDRDDAAVRTIALRNSGATEIANVIAGLVAPAGTQPSLRTPALTVVPVESSNSLILRGDAGVVARMAQVASDLDVRAETSGDIRVVRLQHATAEDLLPVLQEIVGQPAATPSAQAPQAEGEAGAAQIAAAAPNRRAVIARYPGANALVINASPDMQRTLLDVIRQLDTRREQVLVEALVVEMSDAAAKELGTQLAVAGRDGDVPFGSTNFSGRAPSLLGLAAGASADDIFPDDEDAANALKQAALQSLAGSTGGLLGFGGSSGDLLFGAIINAVKSDTRSNLLSTPSILTLDNEEASILVGQEVPITTGEVLGNNNSNPFRTIQREDVGIQLEVKPQINAGGGITLFLRQEVSAVAGPVSEDFDELVLNKREIETTALVDDGEIVVLGGLLDQNERMTVDKVPGLGDIPGIGALFRNRARERGQTNLMVFIRPRIVRDAGDARALSAERYGYMQRSQPNAELDVLVRQYLNAVPPAPLPADRIVPQPVPDAPR</sequence>
<dbReference type="Pfam" id="PF21305">
    <property type="entry name" value="type_II_gspD_N0"/>
    <property type="match status" value="1"/>
</dbReference>
<dbReference type="Gene3D" id="3.30.1370.120">
    <property type="match status" value="3"/>
</dbReference>
<evidence type="ECO:0000256" key="10">
    <source>
        <dbReference type="RuleBase" id="RU004004"/>
    </source>
</evidence>
<feature type="domain" description="Type II/III secretion system secretin-like" evidence="12">
    <location>
        <begin position="447"/>
        <end position="611"/>
    </location>
</feature>
<evidence type="ECO:0000256" key="3">
    <source>
        <dbReference type="ARBA" id="ARBA00022448"/>
    </source>
</evidence>
<dbReference type="Pfam" id="PF00263">
    <property type="entry name" value="Secretin"/>
    <property type="match status" value="1"/>
</dbReference>
<dbReference type="GO" id="GO:0015628">
    <property type="term" value="P:protein secretion by the type II secretion system"/>
    <property type="evidence" value="ECO:0007669"/>
    <property type="project" value="InterPro"/>
</dbReference>
<dbReference type="RefSeq" id="WP_213173945.1">
    <property type="nucleotide sequence ID" value="NZ_JAGQFT020000016.1"/>
</dbReference>
<evidence type="ECO:0000259" key="14">
    <source>
        <dbReference type="Pfam" id="PF21305"/>
    </source>
</evidence>
<protein>
    <submittedName>
        <fullName evidence="15">Type II secretion system secretin GspD</fullName>
    </submittedName>
</protein>
<feature type="domain" description="NolW-like" evidence="13">
    <location>
        <begin position="258"/>
        <end position="346"/>
    </location>
</feature>
<comment type="caution">
    <text evidence="15">The sequence shown here is derived from an EMBL/GenBank/DDBJ whole genome shotgun (WGS) entry which is preliminary data.</text>
</comment>
<evidence type="ECO:0000256" key="9">
    <source>
        <dbReference type="ARBA" id="ARBA00023237"/>
    </source>
</evidence>
<dbReference type="Pfam" id="PF03958">
    <property type="entry name" value="Secretin_N"/>
    <property type="match status" value="3"/>
</dbReference>
<feature type="domain" description="NolW-like" evidence="13">
    <location>
        <begin position="182"/>
        <end position="251"/>
    </location>
</feature>
<keyword evidence="16" id="KW-1185">Reference proteome</keyword>
<evidence type="ECO:0000313" key="16">
    <source>
        <dbReference type="Proteomes" id="UP000675747"/>
    </source>
</evidence>
<proteinExistence type="inferred from homology"/>
<dbReference type="EMBL" id="JAGQFT020000016">
    <property type="protein sequence ID" value="MBS7458921.1"/>
    <property type="molecule type" value="Genomic_DNA"/>
</dbReference>
<evidence type="ECO:0000256" key="11">
    <source>
        <dbReference type="SAM" id="SignalP"/>
    </source>
</evidence>
<evidence type="ECO:0000256" key="8">
    <source>
        <dbReference type="ARBA" id="ARBA00023136"/>
    </source>
</evidence>
<evidence type="ECO:0000256" key="2">
    <source>
        <dbReference type="ARBA" id="ARBA00006980"/>
    </source>
</evidence>
<dbReference type="PRINTS" id="PR00811">
    <property type="entry name" value="BCTERIALGSPD"/>
</dbReference>
<dbReference type="InterPro" id="IPR049371">
    <property type="entry name" value="GspD-like_N0"/>
</dbReference>
<name>A0AAP2CDJ5_9GAMM</name>
<evidence type="ECO:0000256" key="4">
    <source>
        <dbReference type="ARBA" id="ARBA00022452"/>
    </source>
</evidence>
<feature type="domain" description="NolW-like" evidence="13">
    <location>
        <begin position="121"/>
        <end position="179"/>
    </location>
</feature>
<dbReference type="InterPro" id="IPR001775">
    <property type="entry name" value="GspD/PilQ"/>
</dbReference>
<dbReference type="Proteomes" id="UP000675747">
    <property type="component" value="Unassembled WGS sequence"/>
</dbReference>
<keyword evidence="9" id="KW-0998">Cell outer membrane</keyword>
<feature type="chain" id="PRO_5043009336" evidence="11">
    <location>
        <begin position="23"/>
        <end position="667"/>
    </location>
</feature>
<feature type="signal peptide" evidence="11">
    <location>
        <begin position="1"/>
        <end position="22"/>
    </location>
</feature>
<evidence type="ECO:0000259" key="12">
    <source>
        <dbReference type="Pfam" id="PF00263"/>
    </source>
</evidence>
<reference evidence="15 16" key="1">
    <citation type="journal article" date="2021" name="Microbiol. Resour. Announc.">
        <title>Draft Genome Sequence of Coralloluteibacterium stylophorae LMG 29479T.</title>
        <authorList>
            <person name="Karlyshev A.V."/>
            <person name="Kudryashova E.B."/>
            <person name="Ariskina E.V."/>
            <person name="Conroy A.P."/>
            <person name="Abidueva E.Y."/>
        </authorList>
    </citation>
    <scope>NUCLEOTIDE SEQUENCE [LARGE SCALE GENOMIC DNA]</scope>
    <source>
        <strain evidence="15 16">LMG 29479</strain>
    </source>
</reference>